<dbReference type="EMBL" id="FNVO01000005">
    <property type="protein sequence ID" value="SEG46685.1"/>
    <property type="molecule type" value="Genomic_DNA"/>
</dbReference>
<dbReference type="RefSeq" id="WP_103938335.1">
    <property type="nucleotide sequence ID" value="NZ_FNVO01000005.1"/>
</dbReference>
<organism evidence="3 4">
    <name type="scientific">Thermomonospora echinospora</name>
    <dbReference type="NCBI Taxonomy" id="1992"/>
    <lineage>
        <taxon>Bacteria</taxon>
        <taxon>Bacillati</taxon>
        <taxon>Actinomycetota</taxon>
        <taxon>Actinomycetes</taxon>
        <taxon>Streptosporangiales</taxon>
        <taxon>Thermomonosporaceae</taxon>
        <taxon>Thermomonospora</taxon>
    </lineage>
</organism>
<feature type="transmembrane region" description="Helical" evidence="2">
    <location>
        <begin position="72"/>
        <end position="93"/>
    </location>
</feature>
<reference evidence="4" key="1">
    <citation type="submission" date="2016-10" db="EMBL/GenBank/DDBJ databases">
        <authorList>
            <person name="Varghese N."/>
            <person name="Submissions S."/>
        </authorList>
    </citation>
    <scope>NUCLEOTIDE SEQUENCE [LARGE SCALE GENOMIC DNA]</scope>
    <source>
        <strain evidence="4">DSM 43163</strain>
    </source>
</reference>
<proteinExistence type="predicted"/>
<dbReference type="Proteomes" id="UP000236723">
    <property type="component" value="Unassembled WGS sequence"/>
</dbReference>
<gene>
    <name evidence="3" type="ORF">SAMN04489712_105377</name>
</gene>
<keyword evidence="4" id="KW-1185">Reference proteome</keyword>
<name>A0A1H6AF83_9ACTN</name>
<feature type="region of interest" description="Disordered" evidence="1">
    <location>
        <begin position="241"/>
        <end position="261"/>
    </location>
</feature>
<evidence type="ECO:0000313" key="3">
    <source>
        <dbReference type="EMBL" id="SEG46685.1"/>
    </source>
</evidence>
<feature type="transmembrane region" description="Helical" evidence="2">
    <location>
        <begin position="125"/>
        <end position="143"/>
    </location>
</feature>
<feature type="transmembrane region" description="Helical" evidence="2">
    <location>
        <begin position="222"/>
        <end position="240"/>
    </location>
</feature>
<dbReference type="OrthoDB" id="5188452at2"/>
<evidence type="ECO:0000256" key="2">
    <source>
        <dbReference type="SAM" id="Phobius"/>
    </source>
</evidence>
<evidence type="ECO:0000313" key="4">
    <source>
        <dbReference type="Proteomes" id="UP000236723"/>
    </source>
</evidence>
<accession>A0A1H6AF83</accession>
<feature type="transmembrane region" description="Helical" evidence="2">
    <location>
        <begin position="183"/>
        <end position="202"/>
    </location>
</feature>
<feature type="transmembrane region" description="Helical" evidence="2">
    <location>
        <begin position="149"/>
        <end position="171"/>
    </location>
</feature>
<keyword evidence="2" id="KW-1133">Transmembrane helix</keyword>
<keyword evidence="2" id="KW-0812">Transmembrane</keyword>
<evidence type="ECO:0000256" key="1">
    <source>
        <dbReference type="SAM" id="MobiDB-lite"/>
    </source>
</evidence>
<sequence>MRNGDRAGYISAAYYGILCFLLAAVLLDFLGDLLPFGAKHIARNSEGLTAAIIVGLWVQFARPRLHGSRWEWPLTAAASLGFLTVALVFYHAGSWPTRVTTLNETLFALVAVIPFVQASRRRPRPALAVSGLVLAVILVGQGIDLVTNMAETLAILLLVPIGLDFIDRGILDPDGPTRRAVRYGWYLFLIVAPVAFHVLQYRMDSTGWLGDIVQYGVRLNEAFIFMLLFEVYFTFGLGRAGKPAERGRPRPAAVTDLRSPA</sequence>
<feature type="transmembrane region" description="Helical" evidence="2">
    <location>
        <begin position="12"/>
        <end position="29"/>
    </location>
</feature>
<protein>
    <submittedName>
        <fullName evidence="3">Uncharacterized protein</fullName>
    </submittedName>
</protein>
<dbReference type="AlphaFoldDB" id="A0A1H6AF83"/>
<keyword evidence="2" id="KW-0472">Membrane</keyword>